<gene>
    <name evidence="1" type="ORF">G6F51_013212</name>
</gene>
<dbReference type="AlphaFoldDB" id="A0A9P6XTI6"/>
<comment type="caution">
    <text evidence="1">The sequence shown here is derived from an EMBL/GenBank/DDBJ whole genome shotgun (WGS) entry which is preliminary data.</text>
</comment>
<evidence type="ECO:0000313" key="2">
    <source>
        <dbReference type="Proteomes" id="UP000717996"/>
    </source>
</evidence>
<name>A0A9P6XTI6_RHIOR</name>
<protein>
    <submittedName>
        <fullName evidence="1">Uncharacterized protein</fullName>
    </submittedName>
</protein>
<dbReference type="EMBL" id="JAANIT010004832">
    <property type="protein sequence ID" value="KAG1532205.1"/>
    <property type="molecule type" value="Genomic_DNA"/>
</dbReference>
<dbReference type="Proteomes" id="UP000717996">
    <property type="component" value="Unassembled WGS sequence"/>
</dbReference>
<evidence type="ECO:0000313" key="1">
    <source>
        <dbReference type="EMBL" id="KAG1532205.1"/>
    </source>
</evidence>
<organism evidence="1 2">
    <name type="scientific">Rhizopus oryzae</name>
    <name type="common">Mucormycosis agent</name>
    <name type="synonym">Rhizopus arrhizus var. delemar</name>
    <dbReference type="NCBI Taxonomy" id="64495"/>
    <lineage>
        <taxon>Eukaryota</taxon>
        <taxon>Fungi</taxon>
        <taxon>Fungi incertae sedis</taxon>
        <taxon>Mucoromycota</taxon>
        <taxon>Mucoromycotina</taxon>
        <taxon>Mucoromycetes</taxon>
        <taxon>Mucorales</taxon>
        <taxon>Mucorineae</taxon>
        <taxon>Rhizopodaceae</taxon>
        <taxon>Rhizopus</taxon>
    </lineage>
</organism>
<accession>A0A9P6XTI6</accession>
<proteinExistence type="predicted"/>
<reference evidence="1" key="1">
    <citation type="journal article" date="2020" name="Microb. Genom.">
        <title>Genetic diversity of clinical and environmental Mucorales isolates obtained from an investigation of mucormycosis cases among solid organ transplant recipients.</title>
        <authorList>
            <person name="Nguyen M.H."/>
            <person name="Kaul D."/>
            <person name="Muto C."/>
            <person name="Cheng S.J."/>
            <person name="Richter R.A."/>
            <person name="Bruno V.M."/>
            <person name="Liu G."/>
            <person name="Beyhan S."/>
            <person name="Sundermann A.J."/>
            <person name="Mounaud S."/>
            <person name="Pasculle A.W."/>
            <person name="Nierman W.C."/>
            <person name="Driscoll E."/>
            <person name="Cumbie R."/>
            <person name="Clancy C.J."/>
            <person name="Dupont C.L."/>
        </authorList>
    </citation>
    <scope>NUCLEOTIDE SEQUENCE</scope>
    <source>
        <strain evidence="1">GL16</strain>
    </source>
</reference>
<sequence length="71" mass="8036">MDACQTQCIRRIFSGGSRSPIKVMLHLVNLPTMKERVHILQAKFLLRSVYSPDEVPIPSFGYLCLMLNAAE</sequence>